<evidence type="ECO:0000256" key="9">
    <source>
        <dbReference type="ARBA" id="ARBA00023180"/>
    </source>
</evidence>
<keyword evidence="10" id="KW-0393">Immunoglobulin domain</keyword>
<dbReference type="PRINTS" id="PR01472">
    <property type="entry name" value="ICAMVCAM1"/>
</dbReference>
<feature type="signal peptide" evidence="11">
    <location>
        <begin position="1"/>
        <end position="21"/>
    </location>
</feature>
<feature type="non-terminal residue" evidence="13">
    <location>
        <position position="386"/>
    </location>
</feature>
<evidence type="ECO:0000313" key="13">
    <source>
        <dbReference type="EMBL" id="KAG8574025.1"/>
    </source>
</evidence>
<keyword evidence="9" id="KW-0325">Glycoprotein</keyword>
<proteinExistence type="predicted"/>
<organism evidence="13 14">
    <name type="scientific">Engystomops pustulosus</name>
    <name type="common">Tungara frog</name>
    <name type="synonym">Physalaemus pustulosus</name>
    <dbReference type="NCBI Taxonomy" id="76066"/>
    <lineage>
        <taxon>Eukaryota</taxon>
        <taxon>Metazoa</taxon>
        <taxon>Chordata</taxon>
        <taxon>Craniata</taxon>
        <taxon>Vertebrata</taxon>
        <taxon>Euteleostomi</taxon>
        <taxon>Amphibia</taxon>
        <taxon>Batrachia</taxon>
        <taxon>Anura</taxon>
        <taxon>Neobatrachia</taxon>
        <taxon>Hyloidea</taxon>
        <taxon>Leptodactylidae</taxon>
        <taxon>Leiuperinae</taxon>
        <taxon>Engystomops</taxon>
    </lineage>
</organism>
<evidence type="ECO:0000256" key="5">
    <source>
        <dbReference type="ARBA" id="ARBA00022889"/>
    </source>
</evidence>
<name>A0AAV7BMW0_ENGPU</name>
<feature type="domain" description="Intercellular adhesion molecule 1/3/5 D2" evidence="12">
    <location>
        <begin position="214"/>
        <end position="303"/>
    </location>
</feature>
<evidence type="ECO:0000256" key="10">
    <source>
        <dbReference type="ARBA" id="ARBA00023319"/>
    </source>
</evidence>
<reference evidence="13" key="1">
    <citation type="thesis" date="2020" institute="ProQuest LLC" country="789 East Eisenhower Parkway, Ann Arbor, MI, USA">
        <title>Comparative Genomics and Chromosome Evolution.</title>
        <authorList>
            <person name="Mudd A.B."/>
        </authorList>
    </citation>
    <scope>NUCLEOTIDE SEQUENCE</scope>
    <source>
        <strain evidence="13">237g6f4</strain>
        <tissue evidence="13">Blood</tissue>
    </source>
</reference>
<comment type="subcellular location">
    <subcellularLocation>
        <location evidence="1">Membrane</location>
        <topology evidence="1">Single-pass type I membrane protein</topology>
    </subcellularLocation>
</comment>
<evidence type="ECO:0000256" key="7">
    <source>
        <dbReference type="ARBA" id="ARBA00023136"/>
    </source>
</evidence>
<evidence type="ECO:0000256" key="3">
    <source>
        <dbReference type="ARBA" id="ARBA00022729"/>
    </source>
</evidence>
<dbReference type="Proteomes" id="UP000824782">
    <property type="component" value="Unassembled WGS sequence"/>
</dbReference>
<keyword evidence="6" id="KW-1133">Transmembrane helix</keyword>
<keyword evidence="8" id="KW-1015">Disulfide bond</keyword>
<keyword evidence="4" id="KW-0677">Repeat</keyword>
<keyword evidence="5" id="KW-0130">Cell adhesion</keyword>
<evidence type="ECO:0000256" key="8">
    <source>
        <dbReference type="ARBA" id="ARBA00023157"/>
    </source>
</evidence>
<keyword evidence="2" id="KW-0812">Transmembrane</keyword>
<evidence type="ECO:0000313" key="14">
    <source>
        <dbReference type="Proteomes" id="UP000824782"/>
    </source>
</evidence>
<dbReference type="InterPro" id="IPR013783">
    <property type="entry name" value="Ig-like_fold"/>
</dbReference>
<evidence type="ECO:0000259" key="12">
    <source>
        <dbReference type="Pfam" id="PF21146"/>
    </source>
</evidence>
<keyword evidence="7" id="KW-0472">Membrane</keyword>
<evidence type="ECO:0000256" key="6">
    <source>
        <dbReference type="ARBA" id="ARBA00022989"/>
    </source>
</evidence>
<dbReference type="GO" id="GO:0005886">
    <property type="term" value="C:plasma membrane"/>
    <property type="evidence" value="ECO:0007669"/>
    <property type="project" value="TreeGrafter"/>
</dbReference>
<dbReference type="EMBL" id="WNYA01000004">
    <property type="protein sequence ID" value="KAG8574025.1"/>
    <property type="molecule type" value="Genomic_DNA"/>
</dbReference>
<gene>
    <name evidence="13" type="ORF">GDO81_009006</name>
</gene>
<keyword evidence="3 11" id="KW-0732">Signal</keyword>
<accession>A0AAV7BMW0</accession>
<feature type="chain" id="PRO_5044715698" description="Intercellular adhesion molecule 1/3/5 D2 domain-containing protein" evidence="11">
    <location>
        <begin position="22"/>
        <end position="386"/>
    </location>
</feature>
<evidence type="ECO:0000256" key="4">
    <source>
        <dbReference type="ARBA" id="ARBA00022737"/>
    </source>
</evidence>
<dbReference type="InterPro" id="IPR036179">
    <property type="entry name" value="Ig-like_dom_sf"/>
</dbReference>
<evidence type="ECO:0000256" key="1">
    <source>
        <dbReference type="ARBA" id="ARBA00004479"/>
    </source>
</evidence>
<evidence type="ECO:0000256" key="2">
    <source>
        <dbReference type="ARBA" id="ARBA00022692"/>
    </source>
</evidence>
<dbReference type="EMBL" id="WNYA01000004">
    <property type="protein sequence ID" value="KAG8574026.1"/>
    <property type="molecule type" value="Genomic_DNA"/>
</dbReference>
<protein>
    <recommendedName>
        <fullName evidence="12">Intercellular adhesion molecule 1/3/5 D2 domain-containing protein</fullName>
    </recommendedName>
</protein>
<dbReference type="PANTHER" id="PTHR13771">
    <property type="entry name" value="INTERCELLULAR ADHESION MOLECULE"/>
    <property type="match status" value="1"/>
</dbReference>
<dbReference type="Pfam" id="PF21146">
    <property type="entry name" value="ICAM1_3_5_D2"/>
    <property type="match status" value="1"/>
</dbReference>
<evidence type="ECO:0000256" key="11">
    <source>
        <dbReference type="SAM" id="SignalP"/>
    </source>
</evidence>
<dbReference type="SUPFAM" id="SSF48726">
    <property type="entry name" value="Immunoglobulin"/>
    <property type="match status" value="2"/>
</dbReference>
<sequence length="386" mass="43130">MRTSQMLLALCTVTLLHQVRSDDPVEFKALTPEVFALLNEAVWVNCSTPDPKTYFETRLFKKDNANGTNWVATEVVVDDWEISTMYCYLSPDQDDKKSPITVTAYALPSKVTIDIQPLLEEEKESTINCTVHDVAPQELLTINITRGGDVIDSKSYGGPHVLDKRTVSHVYTFTASRGDNDMNFSCEAILQLGREQKRTKSPEITVQTYALPKPVLDVPKWIELNTQFNAECTVANGFPPENINIKMVVEDTPYDVESLAKDGAIKATTQLWANYSDPGLKSIRCEAQLFNFYNENEAEVNVYELPIIKFGLSSNVVDRWENVTASCYVTNGNPEAYNVTIGVYGDDVKSLEKSVSTYTFTACRGTPRLPVTCTAYIIGNTDLFSE</sequence>
<dbReference type="InterPro" id="IPR003987">
    <property type="entry name" value="ICAM_VCAM_N"/>
</dbReference>
<dbReference type="GO" id="GO:0098609">
    <property type="term" value="P:cell-cell adhesion"/>
    <property type="evidence" value="ECO:0007669"/>
    <property type="project" value="InterPro"/>
</dbReference>
<dbReference type="GO" id="GO:0005178">
    <property type="term" value="F:integrin binding"/>
    <property type="evidence" value="ECO:0007669"/>
    <property type="project" value="InterPro"/>
</dbReference>
<comment type="caution">
    <text evidence="13">The sequence shown here is derived from an EMBL/GenBank/DDBJ whole genome shotgun (WGS) entry which is preliminary data.</text>
</comment>
<dbReference type="Gene3D" id="2.60.40.10">
    <property type="entry name" value="Immunoglobulins"/>
    <property type="match status" value="3"/>
</dbReference>
<dbReference type="AlphaFoldDB" id="A0AAV7BMW0"/>
<keyword evidence="14" id="KW-1185">Reference proteome</keyword>
<dbReference type="InterPro" id="IPR047012">
    <property type="entry name" value="ICAM_VCAM"/>
</dbReference>
<dbReference type="InterPro" id="IPR048679">
    <property type="entry name" value="ICAM1_3_5_D2"/>
</dbReference>
<dbReference type="PANTHER" id="PTHR13771:SF9">
    <property type="entry name" value="INTERCELLULAR ADHESION MOLECULE 5"/>
    <property type="match status" value="1"/>
</dbReference>